<dbReference type="Proteomes" id="UP000821837">
    <property type="component" value="Unassembled WGS sequence"/>
</dbReference>
<comment type="caution">
    <text evidence="1">The sequence shown here is derived from an EMBL/GenBank/DDBJ whole genome shotgun (WGS) entry which is preliminary data.</text>
</comment>
<evidence type="ECO:0000313" key="1">
    <source>
        <dbReference type="EMBL" id="KAH7967585.1"/>
    </source>
</evidence>
<organism evidence="1 2">
    <name type="scientific">Rhipicephalus sanguineus</name>
    <name type="common">Brown dog tick</name>
    <name type="synonym">Ixodes sanguineus</name>
    <dbReference type="NCBI Taxonomy" id="34632"/>
    <lineage>
        <taxon>Eukaryota</taxon>
        <taxon>Metazoa</taxon>
        <taxon>Ecdysozoa</taxon>
        <taxon>Arthropoda</taxon>
        <taxon>Chelicerata</taxon>
        <taxon>Arachnida</taxon>
        <taxon>Acari</taxon>
        <taxon>Parasitiformes</taxon>
        <taxon>Ixodida</taxon>
        <taxon>Ixodoidea</taxon>
        <taxon>Ixodidae</taxon>
        <taxon>Rhipicephalinae</taxon>
        <taxon>Rhipicephalus</taxon>
        <taxon>Rhipicephalus</taxon>
    </lineage>
</organism>
<sequence>MFDATDDDANEEELEAVEEYDRKMSYAVSRARFFFRELATKTTALSTSRPEATLKKPKSVVAAPQRTTRVRFRVSALTGLTVSPGWYNVVLTRVLMKCLPDDLAILCHQKLNEAPQDTSGHAASACSRLTTEDALPPPSPVGRHLPTASALAVDSVAVTEEAQQHASSDIYPKRPRAELTQSFSRHLMDLLCTLKAALMNSNH</sequence>
<accession>A0A9D4Q3V8</accession>
<name>A0A9D4Q3V8_RHISA</name>
<keyword evidence="2" id="KW-1185">Reference proteome</keyword>
<dbReference type="VEuPathDB" id="VectorBase:RSAN_053389"/>
<proteinExistence type="predicted"/>
<dbReference type="EMBL" id="JABSTV010001248">
    <property type="protein sequence ID" value="KAH7967585.1"/>
    <property type="molecule type" value="Genomic_DNA"/>
</dbReference>
<dbReference type="AlphaFoldDB" id="A0A9D4Q3V8"/>
<protein>
    <submittedName>
        <fullName evidence="1">Uncharacterized protein</fullName>
    </submittedName>
</protein>
<evidence type="ECO:0000313" key="2">
    <source>
        <dbReference type="Proteomes" id="UP000821837"/>
    </source>
</evidence>
<reference evidence="1" key="2">
    <citation type="submission" date="2021-09" db="EMBL/GenBank/DDBJ databases">
        <authorList>
            <person name="Jia N."/>
            <person name="Wang J."/>
            <person name="Shi W."/>
            <person name="Du L."/>
            <person name="Sun Y."/>
            <person name="Zhan W."/>
            <person name="Jiang J."/>
            <person name="Wang Q."/>
            <person name="Zhang B."/>
            <person name="Ji P."/>
            <person name="Sakyi L.B."/>
            <person name="Cui X."/>
            <person name="Yuan T."/>
            <person name="Jiang B."/>
            <person name="Yang W."/>
            <person name="Lam T.T.-Y."/>
            <person name="Chang Q."/>
            <person name="Ding S."/>
            <person name="Wang X."/>
            <person name="Zhu J."/>
            <person name="Ruan X."/>
            <person name="Zhao L."/>
            <person name="Wei J."/>
            <person name="Que T."/>
            <person name="Du C."/>
            <person name="Cheng J."/>
            <person name="Dai P."/>
            <person name="Han X."/>
            <person name="Huang E."/>
            <person name="Gao Y."/>
            <person name="Liu J."/>
            <person name="Shao H."/>
            <person name="Ye R."/>
            <person name="Li L."/>
            <person name="Wei W."/>
            <person name="Wang X."/>
            <person name="Wang C."/>
            <person name="Huo Q."/>
            <person name="Li W."/>
            <person name="Guo W."/>
            <person name="Chen H."/>
            <person name="Chen S."/>
            <person name="Zhou L."/>
            <person name="Zhou L."/>
            <person name="Ni X."/>
            <person name="Tian J."/>
            <person name="Zhou Y."/>
            <person name="Sheng Y."/>
            <person name="Liu T."/>
            <person name="Pan Y."/>
            <person name="Xia L."/>
            <person name="Li J."/>
            <person name="Zhao F."/>
            <person name="Cao W."/>
        </authorList>
    </citation>
    <scope>NUCLEOTIDE SEQUENCE</scope>
    <source>
        <strain evidence="1">Rsan-2018</strain>
        <tissue evidence="1">Larvae</tissue>
    </source>
</reference>
<gene>
    <name evidence="1" type="ORF">HPB52_000512</name>
</gene>
<reference evidence="1" key="1">
    <citation type="journal article" date="2020" name="Cell">
        <title>Large-Scale Comparative Analyses of Tick Genomes Elucidate Their Genetic Diversity and Vector Capacities.</title>
        <authorList>
            <consortium name="Tick Genome and Microbiome Consortium (TIGMIC)"/>
            <person name="Jia N."/>
            <person name="Wang J."/>
            <person name="Shi W."/>
            <person name="Du L."/>
            <person name="Sun Y."/>
            <person name="Zhan W."/>
            <person name="Jiang J.F."/>
            <person name="Wang Q."/>
            <person name="Zhang B."/>
            <person name="Ji P."/>
            <person name="Bell-Sakyi L."/>
            <person name="Cui X.M."/>
            <person name="Yuan T.T."/>
            <person name="Jiang B.G."/>
            <person name="Yang W.F."/>
            <person name="Lam T.T."/>
            <person name="Chang Q.C."/>
            <person name="Ding S.J."/>
            <person name="Wang X.J."/>
            <person name="Zhu J.G."/>
            <person name="Ruan X.D."/>
            <person name="Zhao L."/>
            <person name="Wei J.T."/>
            <person name="Ye R.Z."/>
            <person name="Que T.C."/>
            <person name="Du C.H."/>
            <person name="Zhou Y.H."/>
            <person name="Cheng J.X."/>
            <person name="Dai P.F."/>
            <person name="Guo W.B."/>
            <person name="Han X.H."/>
            <person name="Huang E.J."/>
            <person name="Li L.F."/>
            <person name="Wei W."/>
            <person name="Gao Y.C."/>
            <person name="Liu J.Z."/>
            <person name="Shao H.Z."/>
            <person name="Wang X."/>
            <person name="Wang C.C."/>
            <person name="Yang T.C."/>
            <person name="Huo Q.B."/>
            <person name="Li W."/>
            <person name="Chen H.Y."/>
            <person name="Chen S.E."/>
            <person name="Zhou L.G."/>
            <person name="Ni X.B."/>
            <person name="Tian J.H."/>
            <person name="Sheng Y."/>
            <person name="Liu T."/>
            <person name="Pan Y.S."/>
            <person name="Xia L.Y."/>
            <person name="Li J."/>
            <person name="Zhao F."/>
            <person name="Cao W.C."/>
        </authorList>
    </citation>
    <scope>NUCLEOTIDE SEQUENCE</scope>
    <source>
        <strain evidence="1">Rsan-2018</strain>
    </source>
</reference>